<dbReference type="EMBL" id="JADHQD010000024">
    <property type="protein sequence ID" value="MBL6818549.1"/>
    <property type="molecule type" value="Genomic_DNA"/>
</dbReference>
<evidence type="ECO:0000256" key="3">
    <source>
        <dbReference type="PIRSR" id="PIRSR016184-1"/>
    </source>
</evidence>
<reference evidence="4" key="1">
    <citation type="submission" date="2020-10" db="EMBL/GenBank/DDBJ databases">
        <title>Microbiome of the Black Sea water column analyzed by genome centric metagenomics.</title>
        <authorList>
            <person name="Cabello-Yeves P.J."/>
            <person name="Callieri C."/>
            <person name="Picazo A."/>
            <person name="Mehrshad M."/>
            <person name="Haro-Moreno J.M."/>
            <person name="Roda-Garcia J."/>
            <person name="Dzembekova N."/>
            <person name="Slabakova V."/>
            <person name="Slabakova N."/>
            <person name="Moncheva S."/>
            <person name="Rodriguez-Valera F."/>
        </authorList>
    </citation>
    <scope>NUCLEOTIDE SEQUENCE</scope>
    <source>
        <strain evidence="4">BS307-5m-G50</strain>
    </source>
</reference>
<dbReference type="PIRSF" id="PIRSF016184">
    <property type="entry name" value="PhzC_PhzF"/>
    <property type="match status" value="1"/>
</dbReference>
<name>A0A937IE39_9GAMM</name>
<evidence type="ECO:0000313" key="4">
    <source>
        <dbReference type="EMBL" id="MBL6818549.1"/>
    </source>
</evidence>
<proteinExistence type="inferred from homology"/>
<dbReference type="Gene3D" id="3.10.310.10">
    <property type="entry name" value="Diaminopimelate Epimerase, Chain A, domain 1"/>
    <property type="match status" value="2"/>
</dbReference>
<organism evidence="4 5">
    <name type="scientific">SAR86 cluster bacterium</name>
    <dbReference type="NCBI Taxonomy" id="2030880"/>
    <lineage>
        <taxon>Bacteria</taxon>
        <taxon>Pseudomonadati</taxon>
        <taxon>Pseudomonadota</taxon>
        <taxon>Gammaproteobacteria</taxon>
        <taxon>SAR86 cluster</taxon>
    </lineage>
</organism>
<protein>
    <submittedName>
        <fullName evidence="4">PhzF family phenazine biosynthesis protein</fullName>
    </submittedName>
</protein>
<keyword evidence="2" id="KW-0413">Isomerase</keyword>
<comment type="similarity">
    <text evidence="1">Belongs to the PhzF family.</text>
</comment>
<dbReference type="SUPFAM" id="SSF54506">
    <property type="entry name" value="Diaminopimelate epimerase-like"/>
    <property type="match status" value="1"/>
</dbReference>
<evidence type="ECO:0000313" key="5">
    <source>
        <dbReference type="Proteomes" id="UP000711391"/>
    </source>
</evidence>
<evidence type="ECO:0000256" key="2">
    <source>
        <dbReference type="ARBA" id="ARBA00023235"/>
    </source>
</evidence>
<dbReference type="PANTHER" id="PTHR13774:SF17">
    <property type="entry name" value="PHENAZINE BIOSYNTHESIS-LIKE DOMAIN-CONTAINING PROTEIN"/>
    <property type="match status" value="1"/>
</dbReference>
<dbReference type="GO" id="GO:0005737">
    <property type="term" value="C:cytoplasm"/>
    <property type="evidence" value="ECO:0007669"/>
    <property type="project" value="TreeGrafter"/>
</dbReference>
<dbReference type="Proteomes" id="UP000711391">
    <property type="component" value="Unassembled WGS sequence"/>
</dbReference>
<dbReference type="Pfam" id="PF02567">
    <property type="entry name" value="PhzC-PhzF"/>
    <property type="match status" value="1"/>
</dbReference>
<evidence type="ECO:0000256" key="1">
    <source>
        <dbReference type="ARBA" id="ARBA00008270"/>
    </source>
</evidence>
<dbReference type="AlphaFoldDB" id="A0A937IE39"/>
<dbReference type="GO" id="GO:0016853">
    <property type="term" value="F:isomerase activity"/>
    <property type="evidence" value="ECO:0007669"/>
    <property type="project" value="UniProtKB-KW"/>
</dbReference>
<feature type="active site" evidence="3">
    <location>
        <position position="45"/>
    </location>
</feature>
<gene>
    <name evidence="4" type="ORF">ISQ64_04000</name>
</gene>
<dbReference type="NCBIfam" id="TIGR00654">
    <property type="entry name" value="PhzF_family"/>
    <property type="match status" value="1"/>
</dbReference>
<dbReference type="PANTHER" id="PTHR13774">
    <property type="entry name" value="PHENAZINE BIOSYNTHESIS PROTEIN"/>
    <property type="match status" value="1"/>
</dbReference>
<dbReference type="InterPro" id="IPR003719">
    <property type="entry name" value="Phenazine_PhzF-like"/>
</dbReference>
<comment type="caution">
    <text evidence="4">The sequence shown here is derived from an EMBL/GenBank/DDBJ whole genome shotgun (WGS) entry which is preliminary data.</text>
</comment>
<sequence>MQTPIYYIDAFTDKLFSGNPAAVVFSDINDAQLMQNIAAENNLSETAFIREEDGKYFIRWFAPSCEIDLCGHATIASAFVFFKYINPEASTFEVYSTKHGILKVSRDDEFLFLDFPKDEITLCENNDFLNEIINFKPIEVYKGRDDFLAILDSEDLIKNVEINFELLKHLDSRGLIVSAKGTKYDFVSRCFFPDAGVNEDPVTGSAHTTLTPYWSKKLNKNKLHAFQLSKRGGVLFCEEKGDRVIIGGKAVQYLEGKIAF</sequence>
<accession>A0A937IE39</accession>